<reference evidence="1" key="1">
    <citation type="submission" date="2021-01" db="EMBL/GenBank/DDBJ databases">
        <title>Phytophthora aleatoria, a newly-described species from Pinus radiata is distinct from Phytophthora cactorum isolates based on comparative genomics.</title>
        <authorList>
            <person name="Mcdougal R."/>
            <person name="Panda P."/>
            <person name="Williams N."/>
            <person name="Studholme D.J."/>
        </authorList>
    </citation>
    <scope>NUCLEOTIDE SEQUENCE</scope>
    <source>
        <strain evidence="1">NZFS 3830</strain>
    </source>
</reference>
<protein>
    <submittedName>
        <fullName evidence="1">Uncharacterized protein</fullName>
    </submittedName>
</protein>
<name>A0A8T1TM25_9STRA</name>
<evidence type="ECO:0000313" key="2">
    <source>
        <dbReference type="Proteomes" id="UP000688947"/>
    </source>
</evidence>
<comment type="caution">
    <text evidence="1">The sequence shown here is derived from an EMBL/GenBank/DDBJ whole genome shotgun (WGS) entry which is preliminary data.</text>
</comment>
<organism evidence="1 2">
    <name type="scientific">Phytophthora cactorum</name>
    <dbReference type="NCBI Taxonomy" id="29920"/>
    <lineage>
        <taxon>Eukaryota</taxon>
        <taxon>Sar</taxon>
        <taxon>Stramenopiles</taxon>
        <taxon>Oomycota</taxon>
        <taxon>Peronosporomycetes</taxon>
        <taxon>Peronosporales</taxon>
        <taxon>Peronosporaceae</taxon>
        <taxon>Phytophthora</taxon>
    </lineage>
</organism>
<sequence length="56" mass="6735">MKLHDWLQEFFFFVHNGPLTNDMHFLTATRWITNVLEQPSPMAPPRPTVLLKYMLY</sequence>
<dbReference type="EMBL" id="JAENGZ010003028">
    <property type="protein sequence ID" value="KAG6942331.1"/>
    <property type="molecule type" value="Genomic_DNA"/>
</dbReference>
<accession>A0A8T1TM25</accession>
<dbReference type="AlphaFoldDB" id="A0A8T1TM25"/>
<proteinExistence type="predicted"/>
<dbReference type="Proteomes" id="UP000688947">
    <property type="component" value="Unassembled WGS sequence"/>
</dbReference>
<evidence type="ECO:0000313" key="1">
    <source>
        <dbReference type="EMBL" id="KAG6942331.1"/>
    </source>
</evidence>
<gene>
    <name evidence="1" type="ORF">JG687_00019121</name>
</gene>